<evidence type="ECO:0000313" key="1">
    <source>
        <dbReference type="EMBL" id="SIT43471.1"/>
    </source>
</evidence>
<dbReference type="AlphaFoldDB" id="A0A1N7S814"/>
<protein>
    <submittedName>
        <fullName evidence="1">Uncharacterized protein</fullName>
    </submittedName>
</protein>
<accession>A0A1N7S814</accession>
<dbReference type="EMBL" id="CYGX02000043">
    <property type="protein sequence ID" value="SIT43471.1"/>
    <property type="molecule type" value="Genomic_DNA"/>
</dbReference>
<organism evidence="1 2">
    <name type="scientific">Paraburkholderia ribeironis</name>
    <dbReference type="NCBI Taxonomy" id="1247936"/>
    <lineage>
        <taxon>Bacteria</taxon>
        <taxon>Pseudomonadati</taxon>
        <taxon>Pseudomonadota</taxon>
        <taxon>Betaproteobacteria</taxon>
        <taxon>Burkholderiales</taxon>
        <taxon>Burkholderiaceae</taxon>
        <taxon>Paraburkholderia</taxon>
    </lineage>
</organism>
<proteinExistence type="predicted"/>
<sequence length="95" mass="10457">MSQEPLVAGRSRGSRQKDRFTWLELHLSNETHRNLNASGLVDRTNHPLILEDSLCRLAVGTLLFSALPCLSMGRSIADRHVAVLSKPGLTTLLPV</sequence>
<evidence type="ECO:0000313" key="2">
    <source>
        <dbReference type="Proteomes" id="UP000187012"/>
    </source>
</evidence>
<dbReference type="STRING" id="1247936.BN2475_430001"/>
<name>A0A1N7S814_9BURK</name>
<reference evidence="1 2" key="1">
    <citation type="submission" date="2016-12" db="EMBL/GenBank/DDBJ databases">
        <authorList>
            <person name="Song W.-J."/>
            <person name="Kurnit D.M."/>
        </authorList>
    </citation>
    <scope>NUCLEOTIDE SEQUENCE [LARGE SCALE GENOMIC DNA]</scope>
    <source>
        <strain evidence="1 2">STM7296</strain>
    </source>
</reference>
<dbReference type="Proteomes" id="UP000187012">
    <property type="component" value="Unassembled WGS sequence"/>
</dbReference>
<gene>
    <name evidence="1" type="ORF">BN2475_430001</name>
</gene>
<keyword evidence="2" id="KW-1185">Reference proteome</keyword>